<reference evidence="1 2" key="1">
    <citation type="submission" date="2015-11" db="EMBL/GenBank/DDBJ databases">
        <title>Genomic analysis of 38 Legionella species identifies large and diverse effector repertoires.</title>
        <authorList>
            <person name="Burstein D."/>
            <person name="Amaro F."/>
            <person name="Zusman T."/>
            <person name="Lifshitz Z."/>
            <person name="Cohen O."/>
            <person name="Gilbert J.A."/>
            <person name="Pupko T."/>
            <person name="Shuman H.A."/>
            <person name="Segal G."/>
        </authorList>
    </citation>
    <scope>NUCLEOTIDE SEQUENCE [LARGE SCALE GENOMIC DNA]</scope>
    <source>
        <strain evidence="1 2">Mt.St.Helens-9</strain>
    </source>
</reference>
<comment type="caution">
    <text evidence="1">The sequence shown here is derived from an EMBL/GenBank/DDBJ whole genome shotgun (WGS) entry which is preliminary data.</text>
</comment>
<dbReference type="Proteomes" id="UP000054877">
    <property type="component" value="Unassembled WGS sequence"/>
</dbReference>
<proteinExistence type="predicted"/>
<sequence>MKIVTVFILLLFNVHYCWALRCNGQLVYDGDTQKMVLSKCGSPDAKKTLGTEQNLYNSEGVKYGAAPFLTEVWTYHPSSEDFIYKVYFTNKVVTSITANLPSP</sequence>
<evidence type="ECO:0000313" key="2">
    <source>
        <dbReference type="Proteomes" id="UP000054877"/>
    </source>
</evidence>
<dbReference type="Pfam" id="PF11006">
    <property type="entry name" value="DUF2845"/>
    <property type="match status" value="1"/>
</dbReference>
<dbReference type="RefSeq" id="WP_058482406.1">
    <property type="nucleotide sequence ID" value="NZ_CAAAII010000003.1"/>
</dbReference>
<dbReference type="STRING" id="452.Lspi_0468"/>
<organism evidence="1 2">
    <name type="scientific">Legionella spiritensis</name>
    <dbReference type="NCBI Taxonomy" id="452"/>
    <lineage>
        <taxon>Bacteria</taxon>
        <taxon>Pseudomonadati</taxon>
        <taxon>Pseudomonadota</taxon>
        <taxon>Gammaproteobacteria</taxon>
        <taxon>Legionellales</taxon>
        <taxon>Legionellaceae</taxon>
        <taxon>Legionella</taxon>
    </lineage>
</organism>
<name>A0A0W0Z9H2_LEGSP</name>
<dbReference type="EMBL" id="LNYX01000005">
    <property type="protein sequence ID" value="KTD65756.1"/>
    <property type="molecule type" value="Genomic_DNA"/>
</dbReference>
<dbReference type="InterPro" id="IPR021268">
    <property type="entry name" value="DUF2845"/>
</dbReference>
<protein>
    <recommendedName>
        <fullName evidence="3">DUF2845 domain-containing protein</fullName>
    </recommendedName>
</protein>
<dbReference type="OrthoDB" id="8906462at2"/>
<dbReference type="PATRIC" id="fig|452.5.peg.509"/>
<gene>
    <name evidence="1" type="ORF">Lspi_0468</name>
</gene>
<evidence type="ECO:0008006" key="3">
    <source>
        <dbReference type="Google" id="ProtNLM"/>
    </source>
</evidence>
<dbReference type="AlphaFoldDB" id="A0A0W0Z9H2"/>
<accession>A0A0W0Z9H2</accession>
<evidence type="ECO:0000313" key="1">
    <source>
        <dbReference type="EMBL" id="KTD65756.1"/>
    </source>
</evidence>
<keyword evidence="2" id="KW-1185">Reference proteome</keyword>